<gene>
    <name evidence="3" type="ORF">EV667_1982</name>
</gene>
<dbReference type="NCBIfam" id="TIGR01554">
    <property type="entry name" value="major_cap_HK97"/>
    <property type="match status" value="1"/>
</dbReference>
<evidence type="ECO:0000313" key="4">
    <source>
        <dbReference type="Proteomes" id="UP000295030"/>
    </source>
</evidence>
<dbReference type="EMBL" id="SMFY01000002">
    <property type="protein sequence ID" value="TCK27986.1"/>
    <property type="molecule type" value="Genomic_DNA"/>
</dbReference>
<reference evidence="3 4" key="1">
    <citation type="submission" date="2019-03" db="EMBL/GenBank/DDBJ databases">
        <title>Genomic Encyclopedia of Type Strains, Phase IV (KMG-IV): sequencing the most valuable type-strain genomes for metagenomic binning, comparative biology and taxonomic classification.</title>
        <authorList>
            <person name="Goeker M."/>
        </authorList>
    </citation>
    <scope>NUCLEOTIDE SEQUENCE [LARGE SCALE GENOMIC DNA]</scope>
    <source>
        <strain evidence="3 4">DSM 101</strain>
    </source>
</reference>
<dbReference type="Proteomes" id="UP000295030">
    <property type="component" value="Unassembled WGS sequence"/>
</dbReference>
<dbReference type="OrthoDB" id="9786516at2"/>
<dbReference type="AlphaFoldDB" id="A0A4V6NDL2"/>
<feature type="domain" description="Phage capsid-like C-terminal" evidence="2">
    <location>
        <begin position="104"/>
        <end position="375"/>
    </location>
</feature>
<proteinExistence type="predicted"/>
<dbReference type="InterPro" id="IPR054612">
    <property type="entry name" value="Phage_capsid-like_C"/>
</dbReference>
<comment type="subcellular location">
    <subcellularLocation>
        <location evidence="1">Virion</location>
    </subcellularLocation>
</comment>
<evidence type="ECO:0000313" key="3">
    <source>
        <dbReference type="EMBL" id="TCK27986.1"/>
    </source>
</evidence>
<protein>
    <submittedName>
        <fullName evidence="3">HK97 family phage major capsid protein</fullName>
    </submittedName>
</protein>
<dbReference type="RefSeq" id="WP_131835186.1">
    <property type="nucleotide sequence ID" value="NZ_SMFY01000002.1"/>
</dbReference>
<dbReference type="SUPFAM" id="SSF56563">
    <property type="entry name" value="Major capsid protein gp5"/>
    <property type="match status" value="1"/>
</dbReference>
<dbReference type="Gene3D" id="3.30.2400.10">
    <property type="entry name" value="Major capsid protein gp5"/>
    <property type="match status" value="1"/>
</dbReference>
<dbReference type="InterPro" id="IPR024455">
    <property type="entry name" value="Phage_capsid"/>
</dbReference>
<dbReference type="Gene3D" id="3.30.2320.10">
    <property type="entry name" value="hypothetical protein PF0899 domain"/>
    <property type="match status" value="1"/>
</dbReference>
<organism evidence="3 4">
    <name type="scientific">Ancylobacter aquaticus</name>
    <dbReference type="NCBI Taxonomy" id="100"/>
    <lineage>
        <taxon>Bacteria</taxon>
        <taxon>Pseudomonadati</taxon>
        <taxon>Pseudomonadota</taxon>
        <taxon>Alphaproteobacteria</taxon>
        <taxon>Hyphomicrobiales</taxon>
        <taxon>Xanthobacteraceae</taxon>
        <taxon>Ancylobacter</taxon>
    </lineage>
</organism>
<name>A0A4V6NDL2_ANCAQ</name>
<sequence length="379" mass="40284">MTIHNFPAALETKSAGENDDASLAEVKTALAGLTDDIAAKLKPVADIEKRIGALEAKAALPSLGGKKDEEPSVEKKAFGTYLRLGNQAPADEIKVLTVSSDPQGGYLAPTEMSTEFIRELVEFSPIRTLATVRTTVAPAVSYPKRTGITNAKWKGETQAQEGSEPAFGQVEIPIREVNTYVDVSNQLLADSGGTAEAEVRLALAEDFGQKEGLAFVSGNGVLEPEGLMTAGGVGETLNGHATNLSADQLIALMYAMPAAYRSRGSWLMNGGTLATLRTMKDGQGNYLWQPSYQAGQPEMILGRPVVEAVDMPDVASGTFPVLFGDFATAYRIVDRLALSILVNPYIRATEGITRIHATRRTGAAVVQAAALRKLKMSVS</sequence>
<evidence type="ECO:0000256" key="1">
    <source>
        <dbReference type="ARBA" id="ARBA00004328"/>
    </source>
</evidence>
<accession>A0A4V6NDL2</accession>
<evidence type="ECO:0000259" key="2">
    <source>
        <dbReference type="Pfam" id="PF05065"/>
    </source>
</evidence>
<comment type="caution">
    <text evidence="3">The sequence shown here is derived from an EMBL/GenBank/DDBJ whole genome shotgun (WGS) entry which is preliminary data.</text>
</comment>
<keyword evidence="4" id="KW-1185">Reference proteome</keyword>
<dbReference type="Pfam" id="PF05065">
    <property type="entry name" value="Phage_capsid"/>
    <property type="match status" value="1"/>
</dbReference>